<proteinExistence type="inferred from homology"/>
<evidence type="ECO:0000313" key="15">
    <source>
        <dbReference type="Proteomes" id="UP000476064"/>
    </source>
</evidence>
<reference evidence="14 15" key="1">
    <citation type="submission" date="2020-01" db="EMBL/GenBank/DDBJ databases">
        <title>Paenibacillus sp. nov., isolated from tomato rhizosphere.</title>
        <authorList>
            <person name="Weon H.-Y."/>
            <person name="Lee S.A."/>
        </authorList>
    </citation>
    <scope>NUCLEOTIDE SEQUENCE [LARGE SCALE GENOMIC DNA]</scope>
    <source>
        <strain evidence="14 15">12200R-189</strain>
    </source>
</reference>
<dbReference type="PIRSF" id="PIRSF001563">
    <property type="entry name" value="Folylpolyglu_synth"/>
    <property type="match status" value="1"/>
</dbReference>
<keyword evidence="15" id="KW-1185">Reference proteome</keyword>
<keyword evidence="8" id="KW-0460">Magnesium</keyword>
<dbReference type="InterPro" id="IPR004101">
    <property type="entry name" value="Mur_ligase_C"/>
</dbReference>
<dbReference type="NCBIfam" id="TIGR01499">
    <property type="entry name" value="folC"/>
    <property type="match status" value="1"/>
</dbReference>
<dbReference type="PANTHER" id="PTHR11136:SF0">
    <property type="entry name" value="DIHYDROFOLATE SYNTHETASE-RELATED"/>
    <property type="match status" value="1"/>
</dbReference>
<evidence type="ECO:0000256" key="11">
    <source>
        <dbReference type="PIRNR" id="PIRNR001563"/>
    </source>
</evidence>
<dbReference type="SUPFAM" id="SSF53244">
    <property type="entry name" value="MurD-like peptide ligases, peptide-binding domain"/>
    <property type="match status" value="1"/>
</dbReference>
<keyword evidence="7 11" id="KW-0067">ATP-binding</keyword>
<dbReference type="EMBL" id="CP048209">
    <property type="protein sequence ID" value="QHT62081.1"/>
    <property type="molecule type" value="Genomic_DNA"/>
</dbReference>
<dbReference type="Pfam" id="PF02875">
    <property type="entry name" value="Mur_ligase_C"/>
    <property type="match status" value="1"/>
</dbReference>
<evidence type="ECO:0000256" key="9">
    <source>
        <dbReference type="ARBA" id="ARBA00030592"/>
    </source>
</evidence>
<evidence type="ECO:0000313" key="14">
    <source>
        <dbReference type="EMBL" id="QHT62081.1"/>
    </source>
</evidence>
<dbReference type="Gene3D" id="3.90.190.20">
    <property type="entry name" value="Mur ligase, C-terminal domain"/>
    <property type="match status" value="1"/>
</dbReference>
<dbReference type="GO" id="GO:0004326">
    <property type="term" value="F:tetrahydrofolylpolyglutamate synthase activity"/>
    <property type="evidence" value="ECO:0007669"/>
    <property type="project" value="UniProtKB-EC"/>
</dbReference>
<evidence type="ECO:0000256" key="7">
    <source>
        <dbReference type="ARBA" id="ARBA00022840"/>
    </source>
</evidence>
<dbReference type="Pfam" id="PF08245">
    <property type="entry name" value="Mur_ligase_M"/>
    <property type="match status" value="1"/>
</dbReference>
<organism evidence="14 15">
    <name type="scientific">Paenibacillus lycopersici</name>
    <dbReference type="NCBI Taxonomy" id="2704462"/>
    <lineage>
        <taxon>Bacteria</taxon>
        <taxon>Bacillati</taxon>
        <taxon>Bacillota</taxon>
        <taxon>Bacilli</taxon>
        <taxon>Bacillales</taxon>
        <taxon>Paenibacillaceae</taxon>
        <taxon>Paenibacillus</taxon>
    </lineage>
</organism>
<dbReference type="Proteomes" id="UP000476064">
    <property type="component" value="Chromosome"/>
</dbReference>
<evidence type="ECO:0000256" key="10">
    <source>
        <dbReference type="ARBA" id="ARBA00047493"/>
    </source>
</evidence>
<dbReference type="PANTHER" id="PTHR11136">
    <property type="entry name" value="FOLYLPOLYGLUTAMATE SYNTHASE-RELATED"/>
    <property type="match status" value="1"/>
</dbReference>
<dbReference type="InterPro" id="IPR018109">
    <property type="entry name" value="Folylpolyglutamate_synth_CS"/>
</dbReference>
<evidence type="ECO:0000256" key="3">
    <source>
        <dbReference type="ARBA" id="ARBA00013025"/>
    </source>
</evidence>
<dbReference type="InterPro" id="IPR036615">
    <property type="entry name" value="Mur_ligase_C_dom_sf"/>
</dbReference>
<dbReference type="PROSITE" id="PS01011">
    <property type="entry name" value="FOLYLPOLYGLU_SYNT_1"/>
    <property type="match status" value="1"/>
</dbReference>
<comment type="similarity">
    <text evidence="2 11">Belongs to the folylpolyglutamate synthase family.</text>
</comment>
<evidence type="ECO:0000256" key="2">
    <source>
        <dbReference type="ARBA" id="ARBA00008276"/>
    </source>
</evidence>
<keyword evidence="6 11" id="KW-0547">Nucleotide-binding</keyword>
<dbReference type="AlphaFoldDB" id="A0A6C0G2Z1"/>
<evidence type="ECO:0000259" key="12">
    <source>
        <dbReference type="Pfam" id="PF02875"/>
    </source>
</evidence>
<dbReference type="SUPFAM" id="SSF53623">
    <property type="entry name" value="MurD-like peptide ligases, catalytic domain"/>
    <property type="match status" value="1"/>
</dbReference>
<dbReference type="KEGG" id="plyc:GXP70_20260"/>
<evidence type="ECO:0000259" key="13">
    <source>
        <dbReference type="Pfam" id="PF08245"/>
    </source>
</evidence>
<sequence>MSEQLQPNEANAFSTYEEAYRWIVGLVPFGVRPGMDRILKLMELTGHPERRLKFIHVAGTNGKGSVCAYLTSVLLRCGYDVGTFTSPYITKFTNRFQYNGADIPEETLLALANRLKPLVDDIAATELGSPTMFEVSTALAILYYGTVAFPDFVVWETGLGGRLDVTNIVTPIVSVITNVGHDHMDVLGDTLEAIASEKAGIIKAGVPVVSAVSQPEAAAIIRETAKAKNSTLYMMGEKFHEVTSQVRENEQTFRFDGIFRSVDELTITLNGAHQRTNAAVAVMTLEVMRQYYALILEDEDLREGLRSAAWPGRLEMIGDSPRVLIDGAHNPEGAQTLAAALKDTYSYERLHLMIGMLANKNHRDALRHILPLVNTLVVTEADFRKALPAADLAAVVQELREEAGYSFELIVEPNWKLALERLQMSTSKADLAVVTGTLYLIADVRSQLLYNKDSEKGW</sequence>
<evidence type="ECO:0000256" key="1">
    <source>
        <dbReference type="ARBA" id="ARBA00001946"/>
    </source>
</evidence>
<dbReference type="GO" id="GO:0046872">
    <property type="term" value="F:metal ion binding"/>
    <property type="evidence" value="ECO:0007669"/>
    <property type="project" value="UniProtKB-KW"/>
</dbReference>
<comment type="cofactor">
    <cofactor evidence="1">
        <name>Mg(2+)</name>
        <dbReference type="ChEBI" id="CHEBI:18420"/>
    </cofactor>
</comment>
<evidence type="ECO:0000256" key="5">
    <source>
        <dbReference type="ARBA" id="ARBA00022723"/>
    </source>
</evidence>
<feature type="domain" description="Mur ligase C-terminal" evidence="12">
    <location>
        <begin position="312"/>
        <end position="437"/>
    </location>
</feature>
<dbReference type="InterPro" id="IPR001645">
    <property type="entry name" value="Folylpolyglutamate_synth"/>
</dbReference>
<evidence type="ECO:0000256" key="4">
    <source>
        <dbReference type="ARBA" id="ARBA00022598"/>
    </source>
</evidence>
<accession>A0A6C0G2Z1</accession>
<gene>
    <name evidence="14" type="ORF">GXP70_20260</name>
</gene>
<dbReference type="InterPro" id="IPR013221">
    <property type="entry name" value="Mur_ligase_cen"/>
</dbReference>
<keyword evidence="5" id="KW-0479">Metal-binding</keyword>
<dbReference type="GO" id="GO:0005737">
    <property type="term" value="C:cytoplasm"/>
    <property type="evidence" value="ECO:0007669"/>
    <property type="project" value="TreeGrafter"/>
</dbReference>
<dbReference type="FunFam" id="3.40.1190.10:FF:000011">
    <property type="entry name" value="Folylpolyglutamate synthase/dihydrofolate synthase"/>
    <property type="match status" value="1"/>
</dbReference>
<dbReference type="RefSeq" id="WP_162358515.1">
    <property type="nucleotide sequence ID" value="NZ_CP048209.1"/>
</dbReference>
<dbReference type="InterPro" id="IPR036565">
    <property type="entry name" value="Mur-like_cat_sf"/>
</dbReference>
<dbReference type="GO" id="GO:0008841">
    <property type="term" value="F:dihydrofolate synthase activity"/>
    <property type="evidence" value="ECO:0007669"/>
    <property type="project" value="TreeGrafter"/>
</dbReference>
<evidence type="ECO:0000256" key="6">
    <source>
        <dbReference type="ARBA" id="ARBA00022741"/>
    </source>
</evidence>
<dbReference type="EC" id="6.3.2.17" evidence="3"/>
<keyword evidence="4 11" id="KW-0436">Ligase</keyword>
<comment type="catalytic activity">
    <reaction evidence="10">
        <text>(6S)-5,6,7,8-tetrahydrofolyl-(gamma-L-Glu)(n) + L-glutamate + ATP = (6S)-5,6,7,8-tetrahydrofolyl-(gamma-L-Glu)(n+1) + ADP + phosphate + H(+)</text>
        <dbReference type="Rhea" id="RHEA:10580"/>
        <dbReference type="Rhea" id="RHEA-COMP:14738"/>
        <dbReference type="Rhea" id="RHEA-COMP:14740"/>
        <dbReference type="ChEBI" id="CHEBI:15378"/>
        <dbReference type="ChEBI" id="CHEBI:29985"/>
        <dbReference type="ChEBI" id="CHEBI:30616"/>
        <dbReference type="ChEBI" id="CHEBI:43474"/>
        <dbReference type="ChEBI" id="CHEBI:141005"/>
        <dbReference type="ChEBI" id="CHEBI:456216"/>
        <dbReference type="EC" id="6.3.2.17"/>
    </reaction>
</comment>
<dbReference type="Gene3D" id="3.40.1190.10">
    <property type="entry name" value="Mur-like, catalytic domain"/>
    <property type="match status" value="1"/>
</dbReference>
<name>A0A6C0G2Z1_9BACL</name>
<feature type="domain" description="Mur ligase central" evidence="13">
    <location>
        <begin position="57"/>
        <end position="284"/>
    </location>
</feature>
<dbReference type="GO" id="GO:0005524">
    <property type="term" value="F:ATP binding"/>
    <property type="evidence" value="ECO:0007669"/>
    <property type="project" value="UniProtKB-KW"/>
</dbReference>
<protein>
    <recommendedName>
        <fullName evidence="3">tetrahydrofolate synthase</fullName>
        <ecNumber evidence="3">6.3.2.17</ecNumber>
    </recommendedName>
    <alternativeName>
        <fullName evidence="9">Tetrahydrofolylpolyglutamate synthase</fullName>
    </alternativeName>
</protein>
<evidence type="ECO:0000256" key="8">
    <source>
        <dbReference type="ARBA" id="ARBA00022842"/>
    </source>
</evidence>